<keyword evidence="2" id="KW-0547">Nucleotide-binding</keyword>
<evidence type="ECO:0000313" key="5">
    <source>
        <dbReference type="Proteomes" id="UP000694888"/>
    </source>
</evidence>
<dbReference type="PANTHER" id="PTHR12241">
    <property type="entry name" value="TUBULIN POLYGLUTAMYLASE"/>
    <property type="match status" value="1"/>
</dbReference>
<reference evidence="6" key="1">
    <citation type="submission" date="2025-08" db="UniProtKB">
        <authorList>
            <consortium name="RefSeq"/>
        </authorList>
    </citation>
    <scope>IDENTIFICATION</scope>
</reference>
<organism evidence="5 6">
    <name type="scientific">Aplysia californica</name>
    <name type="common">California sea hare</name>
    <dbReference type="NCBI Taxonomy" id="6500"/>
    <lineage>
        <taxon>Eukaryota</taxon>
        <taxon>Metazoa</taxon>
        <taxon>Spiralia</taxon>
        <taxon>Lophotrochozoa</taxon>
        <taxon>Mollusca</taxon>
        <taxon>Gastropoda</taxon>
        <taxon>Heterobranchia</taxon>
        <taxon>Euthyneura</taxon>
        <taxon>Tectipleura</taxon>
        <taxon>Aplysiida</taxon>
        <taxon>Aplysioidea</taxon>
        <taxon>Aplysiidae</taxon>
        <taxon>Aplysia</taxon>
    </lineage>
</organism>
<evidence type="ECO:0000256" key="1">
    <source>
        <dbReference type="ARBA" id="ARBA00022598"/>
    </source>
</evidence>
<dbReference type="Gene3D" id="1.10.238.10">
    <property type="entry name" value="EF-hand"/>
    <property type="match status" value="1"/>
</dbReference>
<feature type="region of interest" description="Disordered" evidence="4">
    <location>
        <begin position="339"/>
        <end position="378"/>
    </location>
</feature>
<dbReference type="Proteomes" id="UP000694888">
    <property type="component" value="Unplaced"/>
</dbReference>
<dbReference type="Gene3D" id="3.30.470.20">
    <property type="entry name" value="ATP-grasp fold, B domain"/>
    <property type="match status" value="1"/>
</dbReference>
<feature type="region of interest" description="Disordered" evidence="4">
    <location>
        <begin position="1"/>
        <end position="23"/>
    </location>
</feature>
<keyword evidence="5" id="KW-1185">Reference proteome</keyword>
<evidence type="ECO:0000313" key="6">
    <source>
        <dbReference type="RefSeq" id="XP_012940141.1"/>
    </source>
</evidence>
<dbReference type="Pfam" id="PF03133">
    <property type="entry name" value="TTL"/>
    <property type="match status" value="1"/>
</dbReference>
<keyword evidence="3" id="KW-0067">ATP-binding</keyword>
<dbReference type="GeneID" id="101847739"/>
<proteinExistence type="predicted"/>
<dbReference type="PROSITE" id="PS51221">
    <property type="entry name" value="TTL"/>
    <property type="match status" value="1"/>
</dbReference>
<evidence type="ECO:0000256" key="3">
    <source>
        <dbReference type="ARBA" id="ARBA00022840"/>
    </source>
</evidence>
<evidence type="ECO:0000256" key="4">
    <source>
        <dbReference type="SAM" id="MobiDB-lite"/>
    </source>
</evidence>
<dbReference type="RefSeq" id="XP_012940141.1">
    <property type="nucleotide sequence ID" value="XM_013084687.2"/>
</dbReference>
<dbReference type="InterPro" id="IPR004344">
    <property type="entry name" value="TTL/TTLL_fam"/>
</dbReference>
<evidence type="ECO:0000256" key="2">
    <source>
        <dbReference type="ARBA" id="ARBA00022741"/>
    </source>
</evidence>
<dbReference type="PANTHER" id="PTHR12241:SF154">
    <property type="entry name" value="TUBULIN POLYGLUTAMYLASE TTLL11"/>
    <property type="match status" value="1"/>
</dbReference>
<keyword evidence="1" id="KW-0436">Ligase</keyword>
<name>A0ABM1A3K8_APLCA</name>
<sequence length="521" mass="59159">MSEEMDVSNGSPPSLEELEQTKGAKPVTIDTSCCGDNIDILKIMMPYMRWKQVDPGYPCDIYWHNDTFLDQTGIMSGQVNRFPGSREICQKVNLCRWLIQMQSLYPEEFNFSPKTYLLPEQYEEFAAEVRPRTLNTYIHTYIFPSFKFDLRIHAVIRSVSPLEFYICDEGQVRLATVPYTKPTAENIHMTTMHLTNFMVNAKSQSYVLCDEDNEGSQRLVTSVLKTLEKEGYDTKLLWQNIELLVAKTLTAMAPQMLVDYHAAIPDDQNGPTCFHIVGFDILLRDNLEPVLLEVNHNPSIRVFDTVMRPTGKMEKAFAVKSFNMRRKLLRDTMLLVTPKGRYSRPRRRPQPQQGDTDKKVTGPYTPDNVEVEKNEEGEDKSSLIQLVPKLYGKRLQPCRTLERIAEIFIASVPSTGSAYMSRSEFKDFVKKCQLDKNMSSSEVDKFFCATEQANLHLNPKGTSGLSFFAFVSACTEVAAAEYPSLSSAEQLSSFAENCERLLGLPGLKTGTFSNGSFTPDR</sequence>
<gene>
    <name evidence="6" type="primary">LOC101847739</name>
</gene>
<protein>
    <submittedName>
        <fullName evidence="6">Tubulin polyglutamylase TTLL11-like</fullName>
    </submittedName>
</protein>
<accession>A0ABM1A3K8</accession>